<reference evidence="2" key="1">
    <citation type="submission" date="2024-01" db="EMBL/GenBank/DDBJ databases">
        <authorList>
            <person name="Webb A."/>
        </authorList>
    </citation>
    <scope>NUCLEOTIDE SEQUENCE</scope>
    <source>
        <strain evidence="2">Pm1</strain>
    </source>
</reference>
<comment type="caution">
    <text evidence="2">The sequence shown here is derived from an EMBL/GenBank/DDBJ whole genome shotgun (WGS) entry which is preliminary data.</text>
</comment>
<evidence type="ECO:0000313" key="2">
    <source>
        <dbReference type="EMBL" id="CAK7940254.1"/>
    </source>
</evidence>
<feature type="transmembrane region" description="Helical" evidence="1">
    <location>
        <begin position="6"/>
        <end position="29"/>
    </location>
</feature>
<keyword evidence="1" id="KW-0812">Transmembrane</keyword>
<protein>
    <submittedName>
        <fullName evidence="2">Uncharacterized protein</fullName>
    </submittedName>
</protein>
<gene>
    <name evidence="2" type="ORF">PM001_LOCUS25404</name>
</gene>
<name>A0AAV1V012_9STRA</name>
<accession>A0AAV1V012</accession>
<dbReference type="EMBL" id="CAKLBY020000256">
    <property type="protein sequence ID" value="CAK7940254.1"/>
    <property type="molecule type" value="Genomic_DNA"/>
</dbReference>
<feature type="transmembrane region" description="Helical" evidence="1">
    <location>
        <begin position="41"/>
        <end position="67"/>
    </location>
</feature>
<keyword evidence="1" id="KW-1133">Transmembrane helix</keyword>
<sequence>MSQKVFWALTCSLLSLSGFLFLFLVGVLIKVQPEYLKISKSVASSVSIFESACLYGTLFVVSSMIYYKETRKNGRQELGGSTLEERQSLLHQPVVSYS</sequence>
<dbReference type="AlphaFoldDB" id="A0AAV1V012"/>
<proteinExistence type="predicted"/>
<dbReference type="Proteomes" id="UP001162060">
    <property type="component" value="Unassembled WGS sequence"/>
</dbReference>
<keyword evidence="1" id="KW-0472">Membrane</keyword>
<evidence type="ECO:0000313" key="3">
    <source>
        <dbReference type="Proteomes" id="UP001162060"/>
    </source>
</evidence>
<organism evidence="2 3">
    <name type="scientific">Peronospora matthiolae</name>
    <dbReference type="NCBI Taxonomy" id="2874970"/>
    <lineage>
        <taxon>Eukaryota</taxon>
        <taxon>Sar</taxon>
        <taxon>Stramenopiles</taxon>
        <taxon>Oomycota</taxon>
        <taxon>Peronosporomycetes</taxon>
        <taxon>Peronosporales</taxon>
        <taxon>Peronosporaceae</taxon>
        <taxon>Peronospora</taxon>
    </lineage>
</organism>
<evidence type="ECO:0000256" key="1">
    <source>
        <dbReference type="SAM" id="Phobius"/>
    </source>
</evidence>